<keyword evidence="4" id="KW-0505">Motor protein</keyword>
<dbReference type="GO" id="GO:0005524">
    <property type="term" value="F:ATP binding"/>
    <property type="evidence" value="ECO:0007669"/>
    <property type="project" value="InterPro"/>
</dbReference>
<gene>
    <name evidence="7" type="ORF">PVAP13_9NG001625</name>
</gene>
<dbReference type="GO" id="GO:0004866">
    <property type="term" value="F:endopeptidase inhibitor activity"/>
    <property type="evidence" value="ECO:0007669"/>
    <property type="project" value="InterPro"/>
</dbReference>
<comment type="caution">
    <text evidence="7">The sequence shown here is derived from an EMBL/GenBank/DDBJ whole genome shotgun (WGS) entry which is preliminary data.</text>
</comment>
<dbReference type="PANTHER" id="PTHR13266">
    <property type="entry name" value="PROTEASOME INHIBITOR"/>
    <property type="match status" value="1"/>
</dbReference>
<evidence type="ECO:0000256" key="5">
    <source>
        <dbReference type="PROSITE-ProRule" id="PRU00283"/>
    </source>
</evidence>
<proteinExistence type="inferred from homology"/>
<dbReference type="AlphaFoldDB" id="A0A8T0MCG1"/>
<dbReference type="GO" id="GO:0005874">
    <property type="term" value="C:microtubule"/>
    <property type="evidence" value="ECO:0007669"/>
    <property type="project" value="UniProtKB-KW"/>
</dbReference>
<comment type="caution">
    <text evidence="5">Lacks conserved residue(s) required for the propagation of feature annotation.</text>
</comment>
<dbReference type="GO" id="GO:0000502">
    <property type="term" value="C:proteasome complex"/>
    <property type="evidence" value="ECO:0007669"/>
    <property type="project" value="UniProtKB-KW"/>
</dbReference>
<accession>A0A8T0MCG1</accession>
<keyword evidence="8" id="KW-1185">Reference proteome</keyword>
<keyword evidence="3" id="KW-0647">Proteasome</keyword>
<dbReference type="GO" id="GO:0007018">
    <property type="term" value="P:microtubule-based movement"/>
    <property type="evidence" value="ECO:0007669"/>
    <property type="project" value="InterPro"/>
</dbReference>
<keyword evidence="2" id="KW-0493">Microtubule</keyword>
<dbReference type="InterPro" id="IPR031852">
    <property type="entry name" value="Vik1/Cik1_MT-bd"/>
</dbReference>
<comment type="similarity">
    <text evidence="1">Belongs to the proteasome inhibitor PI31 family.</text>
</comment>
<dbReference type="SUPFAM" id="SSF52540">
    <property type="entry name" value="P-loop containing nucleoside triphosphate hydrolases"/>
    <property type="match status" value="1"/>
</dbReference>
<dbReference type="InterPro" id="IPR021625">
    <property type="entry name" value="PI31_Prot_N"/>
</dbReference>
<dbReference type="PANTHER" id="PTHR13266:SF1">
    <property type="entry name" value="PROTEASOME INHIBITOR PI31 SUBUNIT"/>
    <property type="match status" value="1"/>
</dbReference>
<dbReference type="Pfam" id="PF11566">
    <property type="entry name" value="PI31_Prot_N"/>
    <property type="match status" value="1"/>
</dbReference>
<dbReference type="EMBL" id="CM029054">
    <property type="protein sequence ID" value="KAG2533632.1"/>
    <property type="molecule type" value="Genomic_DNA"/>
</dbReference>
<dbReference type="PROSITE" id="PS50067">
    <property type="entry name" value="KINESIN_MOTOR_2"/>
    <property type="match status" value="1"/>
</dbReference>
<evidence type="ECO:0000313" key="8">
    <source>
        <dbReference type="Proteomes" id="UP000823388"/>
    </source>
</evidence>
<evidence type="ECO:0000256" key="3">
    <source>
        <dbReference type="ARBA" id="ARBA00022942"/>
    </source>
</evidence>
<dbReference type="InterPro" id="IPR045128">
    <property type="entry name" value="PI31-like"/>
</dbReference>
<reference evidence="7" key="1">
    <citation type="submission" date="2020-05" db="EMBL/GenBank/DDBJ databases">
        <title>WGS assembly of Panicum virgatum.</title>
        <authorList>
            <person name="Lovell J.T."/>
            <person name="Jenkins J."/>
            <person name="Shu S."/>
            <person name="Juenger T.E."/>
            <person name="Schmutz J."/>
        </authorList>
    </citation>
    <scope>NUCLEOTIDE SEQUENCE</scope>
    <source>
        <strain evidence="7">AP13</strain>
    </source>
</reference>
<dbReference type="InterPro" id="IPR027417">
    <property type="entry name" value="P-loop_NTPase"/>
</dbReference>
<dbReference type="GO" id="GO:0003777">
    <property type="term" value="F:microtubule motor activity"/>
    <property type="evidence" value="ECO:0007669"/>
    <property type="project" value="InterPro"/>
</dbReference>
<dbReference type="GO" id="GO:0043161">
    <property type="term" value="P:proteasome-mediated ubiquitin-dependent protein catabolic process"/>
    <property type="evidence" value="ECO:0007669"/>
    <property type="project" value="InterPro"/>
</dbReference>
<dbReference type="GO" id="GO:0070628">
    <property type="term" value="F:proteasome binding"/>
    <property type="evidence" value="ECO:0007669"/>
    <property type="project" value="InterPro"/>
</dbReference>
<dbReference type="Gene3D" id="3.40.1000.30">
    <property type="match status" value="1"/>
</dbReference>
<comment type="similarity">
    <text evidence="5">Belongs to the TRAFAC class myosin-kinesin ATPase superfamily. Kinesin family.</text>
</comment>
<dbReference type="GO" id="GO:0008017">
    <property type="term" value="F:microtubule binding"/>
    <property type="evidence" value="ECO:0007669"/>
    <property type="project" value="InterPro"/>
</dbReference>
<evidence type="ECO:0000256" key="4">
    <source>
        <dbReference type="ARBA" id="ARBA00023175"/>
    </source>
</evidence>
<dbReference type="InterPro" id="IPR036961">
    <property type="entry name" value="Kinesin_motor_dom_sf"/>
</dbReference>
<protein>
    <recommendedName>
        <fullName evidence="6">Kinesin motor domain-containing protein</fullName>
    </recommendedName>
</protein>
<evidence type="ECO:0000313" key="7">
    <source>
        <dbReference type="EMBL" id="KAG2533632.1"/>
    </source>
</evidence>
<feature type="domain" description="Kinesin motor" evidence="6">
    <location>
        <begin position="362"/>
        <end position="425"/>
    </location>
</feature>
<evidence type="ECO:0000259" key="6">
    <source>
        <dbReference type="PROSITE" id="PS50067"/>
    </source>
</evidence>
<sequence length="425" mass="47936">MVTDAVAMAVVRAARPALRGAHDGVAFAAHATFLVAGYSLCAVGPDALAEPSPAGDQEVGTDGWNSMENIYAFLYSKEEKETKNHVLVKCLVTGESLAIDLQDLEAQDKDPYNILINVKDFFSEEQPKNYGDMYKNFAVLIENVNSKLLRKLDAKDAAKNPDTTSKKTDAESSLSLHRLFPEFEEHDCARTGRTATEMVELKDGPQEQFTHEMEPFLRDKGVVELVADHACEEVKPLSPEAAQMGLFANVKKPFLMQILHLGIRKGLTKEVLQNMAHLKINLEDLSQTELLTLCVANGVNCKKNKKEEMLASLRDHKRSLAQKVTNCSKEWASRYDVLMKKYMEECAERRSLHNELIELRGNIRVFCRCRPLNDKYISVVEIDPEKKNVLQFTPVGKERKAFKFDYVFGPEDDQGIFVNSYKYCT</sequence>
<dbReference type="Gene3D" id="3.40.850.10">
    <property type="entry name" value="Kinesin motor domain"/>
    <property type="match status" value="1"/>
</dbReference>
<evidence type="ECO:0000256" key="2">
    <source>
        <dbReference type="ARBA" id="ARBA00022701"/>
    </source>
</evidence>
<name>A0A8T0MCG1_PANVG</name>
<dbReference type="Pfam" id="PF16796">
    <property type="entry name" value="Microtub_bd"/>
    <property type="match status" value="1"/>
</dbReference>
<organism evidence="7 8">
    <name type="scientific">Panicum virgatum</name>
    <name type="common">Blackwell switchgrass</name>
    <dbReference type="NCBI Taxonomy" id="38727"/>
    <lineage>
        <taxon>Eukaryota</taxon>
        <taxon>Viridiplantae</taxon>
        <taxon>Streptophyta</taxon>
        <taxon>Embryophyta</taxon>
        <taxon>Tracheophyta</taxon>
        <taxon>Spermatophyta</taxon>
        <taxon>Magnoliopsida</taxon>
        <taxon>Liliopsida</taxon>
        <taxon>Poales</taxon>
        <taxon>Poaceae</taxon>
        <taxon>PACMAD clade</taxon>
        <taxon>Panicoideae</taxon>
        <taxon>Panicodae</taxon>
        <taxon>Paniceae</taxon>
        <taxon>Panicinae</taxon>
        <taxon>Panicum</taxon>
        <taxon>Panicum sect. Hiantes</taxon>
    </lineage>
</organism>
<evidence type="ECO:0000256" key="1">
    <source>
        <dbReference type="ARBA" id="ARBA00006405"/>
    </source>
</evidence>
<dbReference type="Proteomes" id="UP000823388">
    <property type="component" value="Chromosome 9N"/>
</dbReference>
<dbReference type="InterPro" id="IPR001752">
    <property type="entry name" value="Kinesin_motor_dom"/>
</dbReference>